<dbReference type="InterPro" id="IPR017452">
    <property type="entry name" value="GPCR_Rhodpsn_7TM"/>
</dbReference>
<name>A0A974H0Q8_XENLA</name>
<dbReference type="GO" id="GO:0007204">
    <property type="term" value="P:positive regulation of cytosolic calcium ion concentration"/>
    <property type="evidence" value="ECO:0007669"/>
    <property type="project" value="TreeGrafter"/>
</dbReference>
<comment type="subcellular location">
    <subcellularLocation>
        <location evidence="1">Membrane</location>
        <topology evidence="1">Multi-pass membrane protein</topology>
    </subcellularLocation>
</comment>
<dbReference type="Proteomes" id="UP000694892">
    <property type="component" value="Chromosome 9_10S"/>
</dbReference>
<dbReference type="Pfam" id="PF00001">
    <property type="entry name" value="7tm_1"/>
    <property type="match status" value="2"/>
</dbReference>
<comment type="similarity">
    <text evidence="8">Belongs to the chemokine-like receptor (CMKLR) family.</text>
</comment>
<dbReference type="GO" id="GO:0005886">
    <property type="term" value="C:plasma membrane"/>
    <property type="evidence" value="ECO:0007669"/>
    <property type="project" value="TreeGrafter"/>
</dbReference>
<evidence type="ECO:0000256" key="4">
    <source>
        <dbReference type="ARBA" id="ARBA00023040"/>
    </source>
</evidence>
<keyword evidence="6" id="KW-0675">Receptor</keyword>
<protein>
    <recommendedName>
        <fullName evidence="10">G-protein coupled receptors family 1 profile domain-containing protein</fullName>
    </recommendedName>
</protein>
<evidence type="ECO:0000256" key="2">
    <source>
        <dbReference type="ARBA" id="ARBA00022692"/>
    </source>
</evidence>
<feature type="transmembrane region" description="Helical" evidence="9">
    <location>
        <begin position="182"/>
        <end position="204"/>
    </location>
</feature>
<evidence type="ECO:0000256" key="7">
    <source>
        <dbReference type="ARBA" id="ARBA00023224"/>
    </source>
</evidence>
<dbReference type="EMBL" id="CM004483">
    <property type="protein sequence ID" value="OCT60542.1"/>
    <property type="molecule type" value="Genomic_DNA"/>
</dbReference>
<evidence type="ECO:0000256" key="3">
    <source>
        <dbReference type="ARBA" id="ARBA00022989"/>
    </source>
</evidence>
<dbReference type="PANTHER" id="PTHR24225:SF76">
    <property type="entry name" value="CHEMOKINE-LIKE RECEPTOR 1"/>
    <property type="match status" value="1"/>
</dbReference>
<keyword evidence="2 9" id="KW-0812">Transmembrane</keyword>
<evidence type="ECO:0000256" key="1">
    <source>
        <dbReference type="ARBA" id="ARBA00004141"/>
    </source>
</evidence>
<gene>
    <name evidence="11" type="ORF">XELAEV_18046566mg</name>
</gene>
<dbReference type="GO" id="GO:0004875">
    <property type="term" value="F:complement receptor activity"/>
    <property type="evidence" value="ECO:0007669"/>
    <property type="project" value="TreeGrafter"/>
</dbReference>
<evidence type="ECO:0000256" key="6">
    <source>
        <dbReference type="ARBA" id="ARBA00023170"/>
    </source>
</evidence>
<dbReference type="InterPro" id="IPR000826">
    <property type="entry name" value="Formyl_rcpt-rel"/>
</dbReference>
<keyword evidence="3 9" id="KW-1133">Transmembrane helix</keyword>
<feature type="transmembrane region" description="Helical" evidence="9">
    <location>
        <begin position="69"/>
        <end position="92"/>
    </location>
</feature>
<dbReference type="InterPro" id="IPR000276">
    <property type="entry name" value="GPCR_Rhodpsn"/>
</dbReference>
<dbReference type="Gene3D" id="1.20.1070.10">
    <property type="entry name" value="Rhodopsin 7-helix transmembrane proteins"/>
    <property type="match status" value="2"/>
</dbReference>
<keyword evidence="5 9" id="KW-0472">Membrane</keyword>
<dbReference type="PRINTS" id="PR00237">
    <property type="entry name" value="GPCRRHODOPSN"/>
</dbReference>
<dbReference type="PROSITE" id="PS50262">
    <property type="entry name" value="G_PROTEIN_RECEP_F1_2"/>
    <property type="match status" value="1"/>
</dbReference>
<feature type="transmembrane region" description="Helical" evidence="9">
    <location>
        <begin position="363"/>
        <end position="386"/>
    </location>
</feature>
<evidence type="ECO:0000259" key="10">
    <source>
        <dbReference type="PROSITE" id="PS50262"/>
    </source>
</evidence>
<sequence length="492" mass="54636">MELNPVLVTGSHTPLISDLIQVLIMEVINVIKIMKVTEDQMEVMEVIKVPEEVCNYSPYSPEVLQAARYMSFTLITLSCILGLVGNAVVIAVTGFIMKRKNSQIWFLNLAVADFCFSLLLGIYAHYIFTENWQFGSYLCKISNYASTCNMYASVFIITALTIDRVLSVAKPIWHHKNFSVRVCCWICAAIWILTALVSLPVLLLSDAIQYGDKMHCRIVIAKPSYSTHNVHKIDVNDSLEYMEGSGSVAIKNVNYIGAVIENVNDSLEYMEGSGSVAIKNVNYIGAVSEKVNDSLEYMEGPGIVGIIGPMPMQENQNINHPTRDKYISNGTNIFQIIQNATITTSCTVNLRELRDTAFSTGCIVIPCLVLGYFIPLAVILVSNLIIAQQGGKSQSVKSPRLYRIIIMIVLFFFLTWTPLITAQIILLAALYSENLILIYRMYWVMPLVSSIAFSNSCINPIIYVLVGTQARKALSDFLSTKLSFLGGTRSSG</sequence>
<organism evidence="11 12">
    <name type="scientific">Xenopus laevis</name>
    <name type="common">African clawed frog</name>
    <dbReference type="NCBI Taxonomy" id="8355"/>
    <lineage>
        <taxon>Eukaryota</taxon>
        <taxon>Metazoa</taxon>
        <taxon>Chordata</taxon>
        <taxon>Craniata</taxon>
        <taxon>Vertebrata</taxon>
        <taxon>Euteleostomi</taxon>
        <taxon>Amphibia</taxon>
        <taxon>Batrachia</taxon>
        <taxon>Anura</taxon>
        <taxon>Pipoidea</taxon>
        <taxon>Pipidae</taxon>
        <taxon>Xenopodinae</taxon>
        <taxon>Xenopus</taxon>
        <taxon>Xenopus</taxon>
    </lineage>
</organism>
<proteinExistence type="inferred from homology"/>
<dbReference type="SUPFAM" id="SSF81321">
    <property type="entry name" value="Family A G protein-coupled receptor-like"/>
    <property type="match status" value="1"/>
</dbReference>
<evidence type="ECO:0000313" key="11">
    <source>
        <dbReference type="EMBL" id="OCT60542.1"/>
    </source>
</evidence>
<dbReference type="GO" id="GO:0007200">
    <property type="term" value="P:phospholipase C-activating G protein-coupled receptor signaling pathway"/>
    <property type="evidence" value="ECO:0007669"/>
    <property type="project" value="TreeGrafter"/>
</dbReference>
<evidence type="ECO:0000256" key="5">
    <source>
        <dbReference type="ARBA" id="ARBA00023136"/>
    </source>
</evidence>
<feature type="transmembrane region" description="Helical" evidence="9">
    <location>
        <begin position="144"/>
        <end position="162"/>
    </location>
</feature>
<dbReference type="GO" id="GO:0004930">
    <property type="term" value="F:G protein-coupled receptor activity"/>
    <property type="evidence" value="ECO:0007669"/>
    <property type="project" value="UniProtKB-KW"/>
</dbReference>
<evidence type="ECO:0000313" key="12">
    <source>
        <dbReference type="Proteomes" id="UP000694892"/>
    </source>
</evidence>
<feature type="domain" description="G-protein coupled receptors family 1 profile" evidence="10">
    <location>
        <begin position="85"/>
        <end position="463"/>
    </location>
</feature>
<evidence type="ECO:0000256" key="8">
    <source>
        <dbReference type="ARBA" id="ARBA00025736"/>
    </source>
</evidence>
<evidence type="ECO:0000256" key="9">
    <source>
        <dbReference type="SAM" id="Phobius"/>
    </source>
</evidence>
<dbReference type="AlphaFoldDB" id="A0A974H0Q8"/>
<accession>A0A974H0Q8</accession>
<reference evidence="12" key="1">
    <citation type="journal article" date="2016" name="Nature">
        <title>Genome evolution in the allotetraploid frog Xenopus laevis.</title>
        <authorList>
            <person name="Session A.M."/>
            <person name="Uno Y."/>
            <person name="Kwon T."/>
            <person name="Chapman J.A."/>
            <person name="Toyoda A."/>
            <person name="Takahashi S."/>
            <person name="Fukui A."/>
            <person name="Hikosaka A."/>
            <person name="Suzuki A."/>
            <person name="Kondo M."/>
            <person name="van Heeringen S.J."/>
            <person name="Quigley I."/>
            <person name="Heinz S."/>
            <person name="Ogino H."/>
            <person name="Ochi H."/>
            <person name="Hellsten U."/>
            <person name="Lyons J.B."/>
            <person name="Simakov O."/>
            <person name="Putnam N."/>
            <person name="Stites J."/>
            <person name="Kuroki Y."/>
            <person name="Tanaka T."/>
            <person name="Michiue T."/>
            <person name="Watanabe M."/>
            <person name="Bogdanovic O."/>
            <person name="Lister R."/>
            <person name="Georgiou G."/>
            <person name="Paranjpe S.S."/>
            <person name="van Kruijsbergen I."/>
            <person name="Shu S."/>
            <person name="Carlson J."/>
            <person name="Kinoshita T."/>
            <person name="Ohta Y."/>
            <person name="Mawaribuchi S."/>
            <person name="Jenkins J."/>
            <person name="Grimwood J."/>
            <person name="Schmutz J."/>
            <person name="Mitros T."/>
            <person name="Mozaffari S.V."/>
            <person name="Suzuki Y."/>
            <person name="Haramoto Y."/>
            <person name="Yamamoto T.S."/>
            <person name="Takagi C."/>
            <person name="Heald R."/>
            <person name="Miller K."/>
            <person name="Haudenschild C."/>
            <person name="Kitzman J."/>
            <person name="Nakayama T."/>
            <person name="Izutsu Y."/>
            <person name="Robert J."/>
            <person name="Fortriede J."/>
            <person name="Burns K."/>
            <person name="Lotay V."/>
            <person name="Karimi K."/>
            <person name="Yasuoka Y."/>
            <person name="Dichmann D.S."/>
            <person name="Flajnik M.F."/>
            <person name="Houston D.W."/>
            <person name="Shendure J."/>
            <person name="DuPasquier L."/>
            <person name="Vize P.D."/>
            <person name="Zorn A.M."/>
            <person name="Ito M."/>
            <person name="Marcotte E.M."/>
            <person name="Wallingford J.B."/>
            <person name="Ito Y."/>
            <person name="Asashima M."/>
            <person name="Ueno N."/>
            <person name="Matsuda Y."/>
            <person name="Veenstra G.J."/>
            <person name="Fujiyama A."/>
            <person name="Harland R.M."/>
            <person name="Taira M."/>
            <person name="Rokhsar D.S."/>
        </authorList>
    </citation>
    <scope>NUCLEOTIDE SEQUENCE [LARGE SCALE GENOMIC DNA]</scope>
    <source>
        <strain evidence="12">J</strain>
    </source>
</reference>
<feature type="transmembrane region" description="Helical" evidence="9">
    <location>
        <begin position="406"/>
        <end position="431"/>
    </location>
</feature>
<dbReference type="PANTHER" id="PTHR24225">
    <property type="entry name" value="CHEMOTACTIC RECEPTOR"/>
    <property type="match status" value="1"/>
</dbReference>
<keyword evidence="7" id="KW-0807">Transducer</keyword>
<keyword evidence="4" id="KW-0297">G-protein coupled receptor</keyword>
<feature type="transmembrane region" description="Helical" evidence="9">
    <location>
        <begin position="443"/>
        <end position="466"/>
    </location>
</feature>
<feature type="transmembrane region" description="Helical" evidence="9">
    <location>
        <begin position="104"/>
        <end position="124"/>
    </location>
</feature>
<dbReference type="GO" id="GO:0006954">
    <property type="term" value="P:inflammatory response"/>
    <property type="evidence" value="ECO:0007669"/>
    <property type="project" value="TreeGrafter"/>
</dbReference>